<dbReference type="InterPro" id="IPR004360">
    <property type="entry name" value="Glyas_Fos-R_dOase_dom"/>
</dbReference>
<dbReference type="Pfam" id="PF00903">
    <property type="entry name" value="Glyoxalase"/>
    <property type="match status" value="1"/>
</dbReference>
<dbReference type="PROSITE" id="PS51819">
    <property type="entry name" value="VOC"/>
    <property type="match status" value="1"/>
</dbReference>
<name>A0A939TA71_9ACTN</name>
<reference evidence="2" key="1">
    <citation type="submission" date="2021-03" db="EMBL/GenBank/DDBJ databases">
        <authorList>
            <person name="Kanchanasin P."/>
            <person name="Saeng-In P."/>
            <person name="Phongsopitanun W."/>
            <person name="Yuki M."/>
            <person name="Kudo T."/>
            <person name="Ohkuma M."/>
            <person name="Tanasupawat S."/>
        </authorList>
    </citation>
    <scope>NUCLEOTIDE SEQUENCE</scope>
    <source>
        <strain evidence="2">GKU 128</strain>
    </source>
</reference>
<dbReference type="EMBL" id="JAGEOJ010000006">
    <property type="protein sequence ID" value="MBO2448750.1"/>
    <property type="molecule type" value="Genomic_DNA"/>
</dbReference>
<keyword evidence="3" id="KW-1185">Reference proteome</keyword>
<dbReference type="InterPro" id="IPR029068">
    <property type="entry name" value="Glyas_Bleomycin-R_OHBP_Dase"/>
</dbReference>
<accession>A0A939TA71</accession>
<sequence>MELRWSHVGLNCQDPAVTEDFYRTWFGFERARAVPIGDGDQIVFLRRDGVYLELFSSTARALEGVENDGPQQPGVARHLAFQTDDLEAFLDKVGDEVPRSLGPLTFDDVIPGWRTVWFTDPDGVVVEVSEGYHD</sequence>
<dbReference type="CDD" id="cd06587">
    <property type="entry name" value="VOC"/>
    <property type="match status" value="1"/>
</dbReference>
<dbReference type="Proteomes" id="UP000669179">
    <property type="component" value="Unassembled WGS sequence"/>
</dbReference>
<dbReference type="Gene3D" id="3.10.180.10">
    <property type="entry name" value="2,3-Dihydroxybiphenyl 1,2-Dioxygenase, domain 1"/>
    <property type="match status" value="1"/>
</dbReference>
<protein>
    <submittedName>
        <fullName evidence="2">VOC family protein</fullName>
    </submittedName>
</protein>
<dbReference type="AlphaFoldDB" id="A0A939TA71"/>
<gene>
    <name evidence="2" type="ORF">J4573_16730</name>
</gene>
<evidence type="ECO:0000313" key="3">
    <source>
        <dbReference type="Proteomes" id="UP000669179"/>
    </source>
</evidence>
<organism evidence="2 3">
    <name type="scientific">Actinomadura barringtoniae</name>
    <dbReference type="NCBI Taxonomy" id="1427535"/>
    <lineage>
        <taxon>Bacteria</taxon>
        <taxon>Bacillati</taxon>
        <taxon>Actinomycetota</taxon>
        <taxon>Actinomycetes</taxon>
        <taxon>Streptosporangiales</taxon>
        <taxon>Thermomonosporaceae</taxon>
        <taxon>Actinomadura</taxon>
    </lineage>
</organism>
<evidence type="ECO:0000313" key="2">
    <source>
        <dbReference type="EMBL" id="MBO2448750.1"/>
    </source>
</evidence>
<feature type="domain" description="VOC" evidence="1">
    <location>
        <begin position="4"/>
        <end position="131"/>
    </location>
</feature>
<dbReference type="RefSeq" id="WP_208256411.1">
    <property type="nucleotide sequence ID" value="NZ_JAGEOJ010000006.1"/>
</dbReference>
<evidence type="ECO:0000259" key="1">
    <source>
        <dbReference type="PROSITE" id="PS51819"/>
    </source>
</evidence>
<dbReference type="SUPFAM" id="SSF54593">
    <property type="entry name" value="Glyoxalase/Bleomycin resistance protein/Dihydroxybiphenyl dioxygenase"/>
    <property type="match status" value="1"/>
</dbReference>
<proteinExistence type="predicted"/>
<dbReference type="InterPro" id="IPR037523">
    <property type="entry name" value="VOC_core"/>
</dbReference>
<comment type="caution">
    <text evidence="2">The sequence shown here is derived from an EMBL/GenBank/DDBJ whole genome shotgun (WGS) entry which is preliminary data.</text>
</comment>